<dbReference type="GO" id="GO:0031965">
    <property type="term" value="C:nuclear membrane"/>
    <property type="evidence" value="ECO:0007669"/>
    <property type="project" value="UniProtKB-UniRule"/>
</dbReference>
<evidence type="ECO:0000313" key="12">
    <source>
        <dbReference type="Proteomes" id="UP001153365"/>
    </source>
</evidence>
<dbReference type="PANTHER" id="PTHR13373:SF21">
    <property type="entry name" value="NUCLEAR PORE COMPLEX PROTEIN NUP85"/>
    <property type="match status" value="1"/>
</dbReference>
<gene>
    <name evidence="11" type="ORF">PPACK8108_LOCUS11459</name>
    <name evidence="10" type="ORF">PPACK8108_LOCUS7940</name>
</gene>
<keyword evidence="7 9" id="KW-0906">Nuclear pore complex</keyword>
<dbReference type="GO" id="GO:0006406">
    <property type="term" value="P:mRNA export from nucleus"/>
    <property type="evidence" value="ECO:0007669"/>
    <property type="project" value="TreeGrafter"/>
</dbReference>
<evidence type="ECO:0000256" key="5">
    <source>
        <dbReference type="ARBA" id="ARBA00022927"/>
    </source>
</evidence>
<reference evidence="11" key="1">
    <citation type="submission" date="2022-06" db="EMBL/GenBank/DDBJ databases">
        <authorList>
            <consortium name="SYNGENTA / RWTH Aachen University"/>
        </authorList>
    </citation>
    <scope>NUCLEOTIDE SEQUENCE</scope>
</reference>
<evidence type="ECO:0000256" key="4">
    <source>
        <dbReference type="ARBA" id="ARBA00022816"/>
    </source>
</evidence>
<keyword evidence="12" id="KW-1185">Reference proteome</keyword>
<dbReference type="GO" id="GO:0031080">
    <property type="term" value="C:nuclear pore outer ring"/>
    <property type="evidence" value="ECO:0007669"/>
    <property type="project" value="TreeGrafter"/>
</dbReference>
<dbReference type="GO" id="GO:0045893">
    <property type="term" value="P:positive regulation of DNA-templated transcription"/>
    <property type="evidence" value="ECO:0007669"/>
    <property type="project" value="TreeGrafter"/>
</dbReference>
<dbReference type="EMBL" id="CALTRL010002648">
    <property type="protein sequence ID" value="CAH7676338.1"/>
    <property type="molecule type" value="Genomic_DNA"/>
</dbReference>
<evidence type="ECO:0000313" key="10">
    <source>
        <dbReference type="EMBL" id="CAH7673081.1"/>
    </source>
</evidence>
<comment type="subcellular location">
    <subcellularLocation>
        <location evidence="1 9">Nucleus</location>
        <location evidence="1 9">Nuclear pore complex</location>
    </subcellularLocation>
</comment>
<keyword evidence="8 9" id="KW-0539">Nucleus</keyword>
<dbReference type="InterPro" id="IPR011502">
    <property type="entry name" value="Nucleoporin_Nup85"/>
</dbReference>
<dbReference type="Pfam" id="PF07575">
    <property type="entry name" value="Nucleopor_Nup85"/>
    <property type="match status" value="2"/>
</dbReference>
<dbReference type="GO" id="GO:0006606">
    <property type="term" value="P:protein import into nucleus"/>
    <property type="evidence" value="ECO:0007669"/>
    <property type="project" value="TreeGrafter"/>
</dbReference>
<dbReference type="AlphaFoldDB" id="A0AAV0B0M5"/>
<sequence length="855" mass="97108">MPNLITLYPTPILLPREEIGGKEEENSKVSRFAQAIWDPKRNAVAIGVTSDLKSTIKATSSSSPSKKTNNASKVKSVPDQSIYLVNHLNFNQSRRSLLARSYEIFSSLQKVVQVCEDEEGPTSGFNNQIQSNSSLPSSARLKYYHRIGNQYVIALTDYLSELEKDEEKNGEEIDLVIQMVEVFSLFVLVHVPSDGRGDGIVSEQILDWVNRSNPQPPKEEGEELSGLKIPYQHVNFWPYIHACIIRGLLTQATSLLKSYTKTHNPTLNQLMTVAISLIKSTPRSTDFQQEIDFSTAIDRFRESVDRLLLTLDSEMNIICELEAQRASKDGSGNCFEEDDLLHFQASFKILLEILRGDQERISEACFEWREALGAHLLWSDPLCKRDDLPIVMKKITKDWPIDETSSSDKITSSILTGSITEVIKYSSRMDKWLICHLIDLIDKLGLKPPSNMLRVSEEDQRSFYIKEFVDYLSVDQGLWRLMIAYLDSLEDCQEWIRSILRRLVVDDEIRTDDLSKANDRRLAGNSMEIDGEREVDDRSGSRGTTRVSMVEVKLVCQEHGLEDELFRIARIISRRLMKERKYGRAIAYCVTVGDSKMISRISDALLDEYLINGPEEFARLADQLPSSLLHPTAPSLRPILFFDSATTRSKTKSVNQNRDEEGQNDEEDEMMIDGERGLNPNLNCSKLIFLSRYRDMHSYYLKGEKKLAADTLIGLLTSEIAPKKWWAVCLIDVIPLLEDDEILISVMDTYELLRCLEEIVGPILVSGRDSYDNLRYLKRIVQSDSHHQPKETNGAAGMSGLVKGLKRITTAGHSKETIQGNDCEEEKSTRAAIDQLNVVRYTLSRHLARCLVSKN</sequence>
<comment type="function">
    <text evidence="9">Functions as a component of the nuclear pore complex (NPC).</text>
</comment>
<keyword evidence="5 9" id="KW-0653">Protein transport</keyword>
<keyword evidence="3 9" id="KW-0813">Transport</keyword>
<comment type="similarity">
    <text evidence="2 9">Belongs to the nucleoporin Nup85 family.</text>
</comment>
<evidence type="ECO:0000313" key="11">
    <source>
        <dbReference type="EMBL" id="CAH7676338.1"/>
    </source>
</evidence>
<dbReference type="PANTHER" id="PTHR13373">
    <property type="entry name" value="FROUNT PROTEIN-RELATED"/>
    <property type="match status" value="1"/>
</dbReference>
<keyword evidence="4 9" id="KW-0509">mRNA transport</keyword>
<comment type="subunit">
    <text evidence="9">Component of the nuclear pore complex (NPC).</text>
</comment>
<comment type="caution">
    <text evidence="11">The sequence shown here is derived from an EMBL/GenBank/DDBJ whole genome shotgun (WGS) entry which is preliminary data.</text>
</comment>
<dbReference type="Proteomes" id="UP001153365">
    <property type="component" value="Unassembled WGS sequence"/>
</dbReference>
<evidence type="ECO:0000256" key="1">
    <source>
        <dbReference type="ARBA" id="ARBA00004567"/>
    </source>
</evidence>
<evidence type="ECO:0000256" key="6">
    <source>
        <dbReference type="ARBA" id="ARBA00023010"/>
    </source>
</evidence>
<organism evidence="11 12">
    <name type="scientific">Phakopsora pachyrhizi</name>
    <name type="common">Asian soybean rust disease fungus</name>
    <dbReference type="NCBI Taxonomy" id="170000"/>
    <lineage>
        <taxon>Eukaryota</taxon>
        <taxon>Fungi</taxon>
        <taxon>Dikarya</taxon>
        <taxon>Basidiomycota</taxon>
        <taxon>Pucciniomycotina</taxon>
        <taxon>Pucciniomycetes</taxon>
        <taxon>Pucciniales</taxon>
        <taxon>Phakopsoraceae</taxon>
        <taxon>Phakopsora</taxon>
    </lineage>
</organism>
<accession>A0AAV0B0M5</accession>
<protein>
    <recommendedName>
        <fullName evidence="9">Nuclear pore complex protein Nup85</fullName>
    </recommendedName>
</protein>
<evidence type="ECO:0000256" key="7">
    <source>
        <dbReference type="ARBA" id="ARBA00023132"/>
    </source>
</evidence>
<evidence type="ECO:0000256" key="3">
    <source>
        <dbReference type="ARBA" id="ARBA00022448"/>
    </source>
</evidence>
<keyword evidence="9" id="KW-0472">Membrane</keyword>
<keyword evidence="6 9" id="KW-0811">Translocation</keyword>
<evidence type="ECO:0000256" key="8">
    <source>
        <dbReference type="ARBA" id="ARBA00023242"/>
    </source>
</evidence>
<evidence type="ECO:0000256" key="2">
    <source>
        <dbReference type="ARBA" id="ARBA00005573"/>
    </source>
</evidence>
<dbReference type="EMBL" id="CALTRL010001584">
    <property type="protein sequence ID" value="CAH7673081.1"/>
    <property type="molecule type" value="Genomic_DNA"/>
</dbReference>
<proteinExistence type="inferred from homology"/>
<evidence type="ECO:0000256" key="9">
    <source>
        <dbReference type="RuleBase" id="RU365073"/>
    </source>
</evidence>
<name>A0AAV0B0M5_PHAPC</name>
<dbReference type="GO" id="GO:0017056">
    <property type="term" value="F:structural constituent of nuclear pore"/>
    <property type="evidence" value="ECO:0007669"/>
    <property type="project" value="TreeGrafter"/>
</dbReference>